<evidence type="ECO:0000313" key="3">
    <source>
        <dbReference type="Proteomes" id="UP000233469"/>
    </source>
</evidence>
<name>A0A2N1M9R2_9GLOM</name>
<dbReference type="Proteomes" id="UP000233469">
    <property type="component" value="Unassembled WGS sequence"/>
</dbReference>
<reference evidence="1 3" key="2">
    <citation type="submission" date="2017-10" db="EMBL/GenBank/DDBJ databases">
        <title>Extensive intraspecific genome diversity in a model arbuscular mycorrhizal fungus.</title>
        <authorList>
            <person name="Chen E.C.H."/>
            <person name="Morin E."/>
            <person name="Baudet D."/>
            <person name="Noel J."/>
            <person name="Ndikumana S."/>
            <person name="Charron P."/>
            <person name="St-Onge C."/>
            <person name="Giorgi J."/>
            <person name="Grigoriev I.V."/>
            <person name="Roux C."/>
            <person name="Martin F.M."/>
            <person name="Corradi N."/>
        </authorList>
    </citation>
    <scope>NUCLEOTIDE SEQUENCE [LARGE SCALE GENOMIC DNA]</scope>
    <source>
        <strain evidence="1 3">C2</strain>
    </source>
</reference>
<dbReference type="AlphaFoldDB" id="A0A2N1M9R2"/>
<dbReference type="EMBL" id="LLXL01003573">
    <property type="protein sequence ID" value="PKK58470.1"/>
    <property type="molecule type" value="Genomic_DNA"/>
</dbReference>
<accession>A0A2N1M9R2</accession>
<evidence type="ECO:0000313" key="1">
    <source>
        <dbReference type="EMBL" id="PKK58364.1"/>
    </source>
</evidence>
<evidence type="ECO:0000313" key="2">
    <source>
        <dbReference type="EMBL" id="PKK58470.1"/>
    </source>
</evidence>
<dbReference type="VEuPathDB" id="FungiDB:FUN_022068"/>
<organism evidence="1 3">
    <name type="scientific">Rhizophagus irregularis</name>
    <dbReference type="NCBI Taxonomy" id="588596"/>
    <lineage>
        <taxon>Eukaryota</taxon>
        <taxon>Fungi</taxon>
        <taxon>Fungi incertae sedis</taxon>
        <taxon>Mucoromycota</taxon>
        <taxon>Glomeromycotina</taxon>
        <taxon>Glomeromycetes</taxon>
        <taxon>Glomerales</taxon>
        <taxon>Glomeraceae</taxon>
        <taxon>Rhizophagus</taxon>
    </lineage>
</organism>
<dbReference type="VEuPathDB" id="FungiDB:RhiirA1_429606"/>
<proteinExistence type="predicted"/>
<reference evidence="1 3" key="1">
    <citation type="submission" date="2016-04" db="EMBL/GenBank/DDBJ databases">
        <title>Genome analyses suggest a sexual origin of heterokaryosis in a supposedly ancient asexual fungus.</title>
        <authorList>
            <person name="Ropars J."/>
            <person name="Sedzielewska K."/>
            <person name="Noel J."/>
            <person name="Charron P."/>
            <person name="Farinelli L."/>
            <person name="Marton T."/>
            <person name="Kruger M."/>
            <person name="Pelin A."/>
            <person name="Brachmann A."/>
            <person name="Corradi N."/>
        </authorList>
    </citation>
    <scope>NUCLEOTIDE SEQUENCE [LARGE SCALE GENOMIC DNA]</scope>
    <source>
        <strain evidence="1 3">C2</strain>
    </source>
</reference>
<dbReference type="EMBL" id="LLXL01003647">
    <property type="protein sequence ID" value="PKK58364.1"/>
    <property type="molecule type" value="Genomic_DNA"/>
</dbReference>
<sequence length="111" mass="11475">MIIEEWKLSSKIGSSVYRYCDGNTDLKVLSTGVGAKAAANATDGVKAKLEVGVDLVNCESGGFKSRIGLNADTGGSIGPNGIEAKVVGVGFKLGREMGLSTPFGEVSFNLF</sequence>
<dbReference type="VEuPathDB" id="FungiDB:RhiirFUN_023417"/>
<comment type="caution">
    <text evidence="1">The sequence shown here is derived from an EMBL/GenBank/DDBJ whole genome shotgun (WGS) entry which is preliminary data.</text>
</comment>
<protein>
    <submittedName>
        <fullName evidence="1">Uncharacterized protein</fullName>
    </submittedName>
</protein>
<gene>
    <name evidence="2" type="ORF">RhiirC2_857776</name>
    <name evidence="1" type="ORF">RhiirC2_857821</name>
</gene>